<reference evidence="3 4" key="1">
    <citation type="journal article" date="2014" name="Genome Announc.">
        <title>Draft genome sequence of Sclerotinia borealis, a psychrophilic plant pathogenic fungus.</title>
        <authorList>
            <person name="Mardanov A.V."/>
            <person name="Beletsky A.V."/>
            <person name="Kadnikov V.V."/>
            <person name="Ignatov A.N."/>
            <person name="Ravin N.V."/>
        </authorList>
    </citation>
    <scope>NUCLEOTIDE SEQUENCE [LARGE SCALE GENOMIC DNA]</scope>
    <source>
        <strain evidence="4">F-4157</strain>
    </source>
</reference>
<feature type="region of interest" description="Disordered" evidence="1">
    <location>
        <begin position="122"/>
        <end position="154"/>
    </location>
</feature>
<dbReference type="AlphaFoldDB" id="W9CPS4"/>
<dbReference type="InterPro" id="IPR000182">
    <property type="entry name" value="GNAT_dom"/>
</dbReference>
<feature type="domain" description="N-acetyltransferase" evidence="2">
    <location>
        <begin position="188"/>
        <end position="273"/>
    </location>
</feature>
<dbReference type="CDD" id="cd04301">
    <property type="entry name" value="NAT_SF"/>
    <property type="match status" value="1"/>
</dbReference>
<keyword evidence="4" id="KW-1185">Reference proteome</keyword>
<accession>W9CPS4</accession>
<evidence type="ECO:0000259" key="2">
    <source>
        <dbReference type="PROSITE" id="PS51186"/>
    </source>
</evidence>
<name>W9CPS4_SCLBF</name>
<dbReference type="SUPFAM" id="SSF55729">
    <property type="entry name" value="Acyl-CoA N-acyltransferases (Nat)"/>
    <property type="match status" value="1"/>
</dbReference>
<dbReference type="InterPro" id="IPR016181">
    <property type="entry name" value="Acyl_CoA_acyltransferase"/>
</dbReference>
<dbReference type="EMBL" id="AYSA01000136">
    <property type="protein sequence ID" value="ESZ96505.1"/>
    <property type="molecule type" value="Genomic_DNA"/>
</dbReference>
<sequence length="288" mass="31298">MLTQPPIPIPSISLLTPTPSTPNPAPAPNPNLTLHPCTLPDLHTIAYLEYLAFKEDEFSDLAFGVERGSSEALRMRAGQFEGLLGGEIEKGDSEEGENKCWYVKAVIGGEVVGVAGWSLGGGEGKGGKEERKKANVGEKREGDDGEKVQEVPKEKTKEELEKIWGKGCNAKLCEDVFVKGDQYMFEACGELNILLVHPQHQRLGIGTQLLTQGLQLADEKALQVVLGASPWGIGLYRKFGFVEVHVMDIRLRDYVGGEGMGGTSHVVMWRAARGEEEDVREIGGGDVK</sequence>
<organism evidence="3 4">
    <name type="scientific">Sclerotinia borealis (strain F-4128)</name>
    <dbReference type="NCBI Taxonomy" id="1432307"/>
    <lineage>
        <taxon>Eukaryota</taxon>
        <taxon>Fungi</taxon>
        <taxon>Dikarya</taxon>
        <taxon>Ascomycota</taxon>
        <taxon>Pezizomycotina</taxon>
        <taxon>Leotiomycetes</taxon>
        <taxon>Helotiales</taxon>
        <taxon>Sclerotiniaceae</taxon>
        <taxon>Sclerotinia</taxon>
    </lineage>
</organism>
<feature type="compositionally biased region" description="Pro residues" evidence="1">
    <location>
        <begin position="19"/>
        <end position="29"/>
    </location>
</feature>
<dbReference type="Proteomes" id="UP000019487">
    <property type="component" value="Unassembled WGS sequence"/>
</dbReference>
<evidence type="ECO:0000313" key="3">
    <source>
        <dbReference type="EMBL" id="ESZ96505.1"/>
    </source>
</evidence>
<dbReference type="Pfam" id="PF13508">
    <property type="entry name" value="Acetyltransf_7"/>
    <property type="match status" value="1"/>
</dbReference>
<dbReference type="OrthoDB" id="2832510at2759"/>
<dbReference type="PROSITE" id="PS51186">
    <property type="entry name" value="GNAT"/>
    <property type="match status" value="1"/>
</dbReference>
<comment type="caution">
    <text evidence="3">The sequence shown here is derived from an EMBL/GenBank/DDBJ whole genome shotgun (WGS) entry which is preliminary data.</text>
</comment>
<dbReference type="Gene3D" id="3.40.630.30">
    <property type="match status" value="1"/>
</dbReference>
<evidence type="ECO:0000256" key="1">
    <source>
        <dbReference type="SAM" id="MobiDB-lite"/>
    </source>
</evidence>
<dbReference type="PANTHER" id="PTHR42791:SF17">
    <property type="entry name" value="ACETYLTRANSFERASE, GNAT FAMILY FAMILY (AFU_ORTHOLOGUE AFUA_8G05690)"/>
    <property type="match status" value="1"/>
</dbReference>
<protein>
    <recommendedName>
        <fullName evidence="2">N-acetyltransferase domain-containing protein</fullName>
    </recommendedName>
</protein>
<evidence type="ECO:0000313" key="4">
    <source>
        <dbReference type="Proteomes" id="UP000019487"/>
    </source>
</evidence>
<gene>
    <name evidence="3" type="ORF">SBOR_3127</name>
</gene>
<proteinExistence type="predicted"/>
<feature type="compositionally biased region" description="Basic and acidic residues" evidence="1">
    <location>
        <begin position="125"/>
        <end position="154"/>
    </location>
</feature>
<feature type="region of interest" description="Disordered" evidence="1">
    <location>
        <begin position="1"/>
        <end position="31"/>
    </location>
</feature>
<dbReference type="HOGENOM" id="CLU_060131_1_0_1"/>
<dbReference type="InterPro" id="IPR052523">
    <property type="entry name" value="Trichothecene_AcTrans"/>
</dbReference>
<dbReference type="GO" id="GO:0016747">
    <property type="term" value="F:acyltransferase activity, transferring groups other than amino-acyl groups"/>
    <property type="evidence" value="ECO:0007669"/>
    <property type="project" value="InterPro"/>
</dbReference>
<dbReference type="PANTHER" id="PTHR42791">
    <property type="entry name" value="GNAT FAMILY ACETYLTRANSFERASE"/>
    <property type="match status" value="1"/>
</dbReference>